<evidence type="ECO:0000313" key="3">
    <source>
        <dbReference type="Proteomes" id="UP001596222"/>
    </source>
</evidence>
<feature type="transmembrane region" description="Helical" evidence="1">
    <location>
        <begin position="112"/>
        <end position="128"/>
    </location>
</feature>
<gene>
    <name evidence="2" type="ORF">ACFPP6_09790</name>
</gene>
<keyword evidence="1" id="KW-0472">Membrane</keyword>
<name>A0ABV9ZXR0_9ACTN</name>
<dbReference type="EMBL" id="JBHSKJ010000004">
    <property type="protein sequence ID" value="MFC5144960.1"/>
    <property type="molecule type" value="Genomic_DNA"/>
</dbReference>
<protein>
    <recommendedName>
        <fullName evidence="4">Integral membrane protein</fullName>
    </recommendedName>
</protein>
<keyword evidence="3" id="KW-1185">Reference proteome</keyword>
<proteinExistence type="predicted"/>
<evidence type="ECO:0000313" key="2">
    <source>
        <dbReference type="EMBL" id="MFC5144960.1"/>
    </source>
</evidence>
<organism evidence="2 3">
    <name type="scientific">Streptomyces aureoversilis</name>
    <dbReference type="NCBI Taxonomy" id="67277"/>
    <lineage>
        <taxon>Bacteria</taxon>
        <taxon>Bacillati</taxon>
        <taxon>Actinomycetota</taxon>
        <taxon>Actinomycetes</taxon>
        <taxon>Kitasatosporales</taxon>
        <taxon>Streptomycetaceae</taxon>
        <taxon>Streptomyces</taxon>
    </lineage>
</organism>
<sequence length="244" mass="26627">MAKALVGQASFIAALMFYLGAVYTSSYYGYFHLSAFRLGIGFPAFVIQSLNLLTLPVVVTGSVVLIVAGLRVPPSPFARFLSAALTTAARFHLVVLAAGLVLHLLWRHVQPYGWAAPVTLAAGLLLGLRNSENDEQPRKVRHRAVPLIAAGLLLLWAVTLGAAYQGRHQARVHARHVGQWTGVLALSSKRLSLHGVREEDLGAGLRHRYRYTGLRRLVEGSDGYYRRASGMEGGQRPGLRDPQE</sequence>
<comment type="caution">
    <text evidence="2">The sequence shown here is derived from an EMBL/GenBank/DDBJ whole genome shotgun (WGS) entry which is preliminary data.</text>
</comment>
<feature type="transmembrane region" description="Helical" evidence="1">
    <location>
        <begin position="40"/>
        <end position="68"/>
    </location>
</feature>
<accession>A0ABV9ZXR0</accession>
<dbReference type="Proteomes" id="UP001596222">
    <property type="component" value="Unassembled WGS sequence"/>
</dbReference>
<evidence type="ECO:0000256" key="1">
    <source>
        <dbReference type="SAM" id="Phobius"/>
    </source>
</evidence>
<keyword evidence="1" id="KW-1133">Transmembrane helix</keyword>
<evidence type="ECO:0008006" key="4">
    <source>
        <dbReference type="Google" id="ProtNLM"/>
    </source>
</evidence>
<reference evidence="3" key="1">
    <citation type="journal article" date="2019" name="Int. J. Syst. Evol. Microbiol.">
        <title>The Global Catalogue of Microorganisms (GCM) 10K type strain sequencing project: providing services to taxonomists for standard genome sequencing and annotation.</title>
        <authorList>
            <consortium name="The Broad Institute Genomics Platform"/>
            <consortium name="The Broad Institute Genome Sequencing Center for Infectious Disease"/>
            <person name="Wu L."/>
            <person name="Ma J."/>
        </authorList>
    </citation>
    <scope>NUCLEOTIDE SEQUENCE [LARGE SCALE GENOMIC DNA]</scope>
    <source>
        <strain evidence="3">CGMCC 4.1641</strain>
    </source>
</reference>
<keyword evidence="1" id="KW-0812">Transmembrane</keyword>
<feature type="transmembrane region" description="Helical" evidence="1">
    <location>
        <begin position="80"/>
        <end position="106"/>
    </location>
</feature>
<feature type="transmembrane region" description="Helical" evidence="1">
    <location>
        <begin position="144"/>
        <end position="164"/>
    </location>
</feature>